<comment type="caution">
    <text evidence="2">The sequence shown here is derived from an EMBL/GenBank/DDBJ whole genome shotgun (WGS) entry which is preliminary data.</text>
</comment>
<feature type="domain" description="N-acetyltransferase" evidence="1">
    <location>
        <begin position="30"/>
        <end position="210"/>
    </location>
</feature>
<evidence type="ECO:0000313" key="2">
    <source>
        <dbReference type="EMBL" id="KAL2814370.1"/>
    </source>
</evidence>
<protein>
    <recommendedName>
        <fullName evidence="1">N-acetyltransferase domain-containing protein</fullName>
    </recommendedName>
</protein>
<name>A0ABR4HFV7_9EURO</name>
<dbReference type="InterPro" id="IPR000182">
    <property type="entry name" value="GNAT_dom"/>
</dbReference>
<evidence type="ECO:0000313" key="3">
    <source>
        <dbReference type="Proteomes" id="UP001610335"/>
    </source>
</evidence>
<sequence length="211" mass="23396">MPSDHQITDKIISIPKYLPPDALKLIVTRYKILRLTGLEIDPDAFTSTYARERQFSDENWTARAMNPGIFVALFPDLRVPTGIQFDGQVVFPACEENARSAPWELFKDIDFQDAAKVDIPVGSRVVYVLVGMYVLPEGRGAGDGRRLVEAAIGAVDREMREKGVNATVVVLVARDNLAAKSLYEQVGFIARGETVDIRGDQNWALSLEIGE</sequence>
<dbReference type="Gene3D" id="3.40.630.30">
    <property type="match status" value="1"/>
</dbReference>
<keyword evidence="3" id="KW-1185">Reference proteome</keyword>
<proteinExistence type="predicted"/>
<evidence type="ECO:0000259" key="1">
    <source>
        <dbReference type="PROSITE" id="PS51186"/>
    </source>
</evidence>
<accession>A0ABR4HFV7</accession>
<dbReference type="SUPFAM" id="SSF55729">
    <property type="entry name" value="Acyl-CoA N-acyltransferases (Nat)"/>
    <property type="match status" value="1"/>
</dbReference>
<dbReference type="Proteomes" id="UP001610335">
    <property type="component" value="Unassembled WGS sequence"/>
</dbReference>
<dbReference type="PROSITE" id="PS51186">
    <property type="entry name" value="GNAT"/>
    <property type="match status" value="1"/>
</dbReference>
<dbReference type="EMBL" id="JBFXLS010000128">
    <property type="protein sequence ID" value="KAL2814370.1"/>
    <property type="molecule type" value="Genomic_DNA"/>
</dbReference>
<reference evidence="2 3" key="1">
    <citation type="submission" date="2024-07" db="EMBL/GenBank/DDBJ databases">
        <title>Section-level genome sequencing and comparative genomics of Aspergillus sections Usti and Cavernicolus.</title>
        <authorList>
            <consortium name="Lawrence Berkeley National Laboratory"/>
            <person name="Nybo J.L."/>
            <person name="Vesth T.C."/>
            <person name="Theobald S."/>
            <person name="Frisvad J.C."/>
            <person name="Larsen T.O."/>
            <person name="Kjaerboelling I."/>
            <person name="Rothschild-Mancinelli K."/>
            <person name="Lyhne E.K."/>
            <person name="Kogle M.E."/>
            <person name="Barry K."/>
            <person name="Clum A."/>
            <person name="Na H."/>
            <person name="Ledsgaard L."/>
            <person name="Lin J."/>
            <person name="Lipzen A."/>
            <person name="Kuo A."/>
            <person name="Riley R."/>
            <person name="Mondo S."/>
            <person name="LaButti K."/>
            <person name="Haridas S."/>
            <person name="Pangalinan J."/>
            <person name="Salamov A.A."/>
            <person name="Simmons B.A."/>
            <person name="Magnuson J.K."/>
            <person name="Chen J."/>
            <person name="Drula E."/>
            <person name="Henrissat B."/>
            <person name="Wiebenga A."/>
            <person name="Lubbers R.J."/>
            <person name="Gomes A.C."/>
            <person name="Makela M.R."/>
            <person name="Stajich J."/>
            <person name="Grigoriev I.V."/>
            <person name="Mortensen U.H."/>
            <person name="De vries R.P."/>
            <person name="Baker S.E."/>
            <person name="Andersen M.R."/>
        </authorList>
    </citation>
    <scope>NUCLEOTIDE SEQUENCE [LARGE SCALE GENOMIC DNA]</scope>
    <source>
        <strain evidence="2 3">CBS 600.67</strain>
    </source>
</reference>
<organism evidence="2 3">
    <name type="scientific">Aspergillus cavernicola</name>
    <dbReference type="NCBI Taxonomy" id="176166"/>
    <lineage>
        <taxon>Eukaryota</taxon>
        <taxon>Fungi</taxon>
        <taxon>Dikarya</taxon>
        <taxon>Ascomycota</taxon>
        <taxon>Pezizomycotina</taxon>
        <taxon>Eurotiomycetes</taxon>
        <taxon>Eurotiomycetidae</taxon>
        <taxon>Eurotiales</taxon>
        <taxon>Aspergillaceae</taxon>
        <taxon>Aspergillus</taxon>
        <taxon>Aspergillus subgen. Nidulantes</taxon>
    </lineage>
</organism>
<gene>
    <name evidence="2" type="ORF">BDW59DRAFT_167236</name>
</gene>
<dbReference type="InterPro" id="IPR016181">
    <property type="entry name" value="Acyl_CoA_acyltransferase"/>
</dbReference>
<dbReference type="Pfam" id="PF13508">
    <property type="entry name" value="Acetyltransf_7"/>
    <property type="match status" value="1"/>
</dbReference>